<dbReference type="SMART" id="SM00530">
    <property type="entry name" value="HTH_XRE"/>
    <property type="match status" value="1"/>
</dbReference>
<evidence type="ECO:0000256" key="1">
    <source>
        <dbReference type="SAM" id="MobiDB-lite"/>
    </source>
</evidence>
<proteinExistence type="predicted"/>
<dbReference type="Pfam" id="PF01381">
    <property type="entry name" value="HTH_3"/>
    <property type="match status" value="1"/>
</dbReference>
<comment type="caution">
    <text evidence="3">The sequence shown here is derived from an EMBL/GenBank/DDBJ whole genome shotgun (WGS) entry which is preliminary data.</text>
</comment>
<dbReference type="SUPFAM" id="SSF47413">
    <property type="entry name" value="lambda repressor-like DNA-binding domains"/>
    <property type="match status" value="1"/>
</dbReference>
<dbReference type="Gene3D" id="1.10.260.40">
    <property type="entry name" value="lambda repressor-like DNA-binding domains"/>
    <property type="match status" value="1"/>
</dbReference>
<evidence type="ECO:0000313" key="4">
    <source>
        <dbReference type="Proteomes" id="UP001595621"/>
    </source>
</evidence>
<dbReference type="PROSITE" id="PS50943">
    <property type="entry name" value="HTH_CROC1"/>
    <property type="match status" value="1"/>
</dbReference>
<reference evidence="4" key="1">
    <citation type="journal article" date="2019" name="Int. J. Syst. Evol. Microbiol.">
        <title>The Global Catalogue of Microorganisms (GCM) 10K type strain sequencing project: providing services to taxonomists for standard genome sequencing and annotation.</title>
        <authorList>
            <consortium name="The Broad Institute Genomics Platform"/>
            <consortium name="The Broad Institute Genome Sequencing Center for Infectious Disease"/>
            <person name="Wu L."/>
            <person name="Ma J."/>
        </authorList>
    </citation>
    <scope>NUCLEOTIDE SEQUENCE [LARGE SCALE GENOMIC DNA]</scope>
    <source>
        <strain evidence="4">KCTC 52277</strain>
    </source>
</reference>
<dbReference type="InterPro" id="IPR010982">
    <property type="entry name" value="Lambda_DNA-bd_dom_sf"/>
</dbReference>
<sequence>MKVTTSKQLSNYIQDIRKQDGMSQTQVGERVGLRQATISKFEQRPDKSTLETLFKLLSALELELELKPRNNSKNPKAAENAWPEDW</sequence>
<accession>A0ABV7GML7</accession>
<organism evidence="3 4">
    <name type="scientific">Shewanella submarina</name>
    <dbReference type="NCBI Taxonomy" id="2016376"/>
    <lineage>
        <taxon>Bacteria</taxon>
        <taxon>Pseudomonadati</taxon>
        <taxon>Pseudomonadota</taxon>
        <taxon>Gammaproteobacteria</taxon>
        <taxon>Alteromonadales</taxon>
        <taxon>Shewanellaceae</taxon>
        <taxon>Shewanella</taxon>
    </lineage>
</organism>
<dbReference type="Proteomes" id="UP001595621">
    <property type="component" value="Unassembled WGS sequence"/>
</dbReference>
<feature type="domain" description="HTH cro/C1-type" evidence="2">
    <location>
        <begin position="13"/>
        <end position="67"/>
    </location>
</feature>
<dbReference type="InterPro" id="IPR001387">
    <property type="entry name" value="Cro/C1-type_HTH"/>
</dbReference>
<keyword evidence="4" id="KW-1185">Reference proteome</keyword>
<gene>
    <name evidence="3" type="ORF">ACFOE0_22905</name>
</gene>
<feature type="region of interest" description="Disordered" evidence="1">
    <location>
        <begin position="67"/>
        <end position="86"/>
    </location>
</feature>
<dbReference type="RefSeq" id="WP_248937588.1">
    <property type="nucleotide sequence ID" value="NZ_JAKILF010000011.1"/>
</dbReference>
<name>A0ABV7GML7_9GAMM</name>
<evidence type="ECO:0000259" key="2">
    <source>
        <dbReference type="PROSITE" id="PS50943"/>
    </source>
</evidence>
<evidence type="ECO:0000313" key="3">
    <source>
        <dbReference type="EMBL" id="MFC3141007.1"/>
    </source>
</evidence>
<protein>
    <submittedName>
        <fullName evidence="3">Helix-turn-helix domain-containing protein</fullName>
    </submittedName>
</protein>
<dbReference type="CDD" id="cd00093">
    <property type="entry name" value="HTH_XRE"/>
    <property type="match status" value="1"/>
</dbReference>
<dbReference type="EMBL" id="JBHRTD010000023">
    <property type="protein sequence ID" value="MFC3141007.1"/>
    <property type="molecule type" value="Genomic_DNA"/>
</dbReference>